<dbReference type="Gene3D" id="2.40.420.20">
    <property type="match status" value="1"/>
</dbReference>
<dbReference type="InterPro" id="IPR058792">
    <property type="entry name" value="Beta-barrel_RND_2"/>
</dbReference>
<evidence type="ECO:0000313" key="10">
    <source>
        <dbReference type="EMBL" id="AEE51342.1"/>
    </source>
</evidence>
<sequence>MKPKYTFSPRTFLPFATLLLGLVLGYLIFGQKKGQKHSASDTEATAQVVTYTCSMHPQIRQNEPGTCPLCEMDLTPIDATVSNDPLVLEMSEAAIRLADIQTTTVGLGQNAGKKLSLSGKIQPDERAASTQVAHIPGRIEQLFISFTGEQVRKGQAVARMYSPPLVAAQQELLEAIRFKGKDSELAEAARSKLRYWKVSDAFIQKVEEGGKIQREITLYADRSGVVMTRKVAVGDYVEEGSALFELSNLSQLWALFEAYEADLAHIRVGNAVQFTTPSLPNRRFTGRIAFIDPLIDPQSRTASLRAEIQNPGGLLKPEMFIQGELSASTSAKSALEVPKTAVLWTGKRSVVYLKKPDSELPSFEYREVELGESTSNAYLILSGLQAGDEVVTNGAFVIDAAAQLNNQQSMMNQLVKAEPINKSAIPDFKANTPTVFLRDLDVIIQLYLKIKNALVESNQKGSRNHATALLILLDKMKDLPFLEKERAYWKAQSSDLRLHLGLLKNAKNIETQRVQFDHASQILIRILKAYGPGMDQGAIYVQHCPMAFNNRGADWLSGEEKVLNPYFGDEMLNCGFVKENLVQ</sequence>
<dbReference type="GO" id="GO:0046914">
    <property type="term" value="F:transition metal ion binding"/>
    <property type="evidence" value="ECO:0007669"/>
    <property type="project" value="TreeGrafter"/>
</dbReference>
<feature type="transmembrane region" description="Helical" evidence="3">
    <location>
        <begin position="12"/>
        <end position="29"/>
    </location>
</feature>
<proteinExistence type="inferred from homology"/>
<dbReference type="GO" id="GO:0030288">
    <property type="term" value="C:outer membrane-bounded periplasmic space"/>
    <property type="evidence" value="ECO:0007669"/>
    <property type="project" value="TreeGrafter"/>
</dbReference>
<evidence type="ECO:0000313" key="11">
    <source>
        <dbReference type="Proteomes" id="UP000008461"/>
    </source>
</evidence>
<dbReference type="STRING" id="760192.Halhy_3487"/>
<dbReference type="OrthoDB" id="9806939at2"/>
<dbReference type="FunFam" id="2.40.30.170:FF:000010">
    <property type="entry name" value="Efflux RND transporter periplasmic adaptor subunit"/>
    <property type="match status" value="1"/>
</dbReference>
<dbReference type="InterPro" id="IPR058649">
    <property type="entry name" value="CzcB_C"/>
</dbReference>
<dbReference type="GO" id="GO:0060003">
    <property type="term" value="P:copper ion export"/>
    <property type="evidence" value="ECO:0007669"/>
    <property type="project" value="TreeGrafter"/>
</dbReference>
<dbReference type="InterPro" id="IPR021782">
    <property type="entry name" value="DUF3347"/>
</dbReference>
<dbReference type="InterPro" id="IPR045800">
    <property type="entry name" value="HMBD"/>
</dbReference>
<dbReference type="InterPro" id="IPR051909">
    <property type="entry name" value="MFP_Cation_Efflux"/>
</dbReference>
<dbReference type="Pfam" id="PF25975">
    <property type="entry name" value="CzcB_C"/>
    <property type="match status" value="1"/>
</dbReference>
<reference evidence="10 11" key="1">
    <citation type="journal article" date="2011" name="Stand. Genomic Sci.">
        <title>Complete genome sequence of Haliscomenobacter hydrossis type strain (O).</title>
        <authorList>
            <consortium name="US DOE Joint Genome Institute (JGI-PGF)"/>
            <person name="Daligault H."/>
            <person name="Lapidus A."/>
            <person name="Zeytun A."/>
            <person name="Nolan M."/>
            <person name="Lucas S."/>
            <person name="Del Rio T.G."/>
            <person name="Tice H."/>
            <person name="Cheng J.F."/>
            <person name="Tapia R."/>
            <person name="Han C."/>
            <person name="Goodwin L."/>
            <person name="Pitluck S."/>
            <person name="Liolios K."/>
            <person name="Pagani I."/>
            <person name="Ivanova N."/>
            <person name="Huntemann M."/>
            <person name="Mavromatis K."/>
            <person name="Mikhailova N."/>
            <person name="Pati A."/>
            <person name="Chen A."/>
            <person name="Palaniappan K."/>
            <person name="Land M."/>
            <person name="Hauser L."/>
            <person name="Brambilla E.M."/>
            <person name="Rohde M."/>
            <person name="Verbarg S."/>
            <person name="Goker M."/>
            <person name="Bristow J."/>
            <person name="Eisen J.A."/>
            <person name="Markowitz V."/>
            <person name="Hugenholtz P."/>
            <person name="Kyrpides N.C."/>
            <person name="Klenk H.P."/>
            <person name="Woyke T."/>
        </authorList>
    </citation>
    <scope>NUCLEOTIDE SEQUENCE [LARGE SCALE GENOMIC DNA]</scope>
    <source>
        <strain evidence="11">ATCC 27775 / DSM 1100 / LMG 10767 / O</strain>
    </source>
</reference>
<feature type="domain" description="CusB-like beta-barrel" evidence="8">
    <location>
        <begin position="251"/>
        <end position="328"/>
    </location>
</feature>
<dbReference type="InterPro" id="IPR058791">
    <property type="entry name" value="3HB_CusB"/>
</dbReference>
<dbReference type="AlphaFoldDB" id="F4KWK2"/>
<feature type="domain" description="DUF3347" evidence="4">
    <location>
        <begin position="443"/>
        <end position="533"/>
    </location>
</feature>
<feature type="domain" description="CzcB-like C-terminal circularly permuted SH3-like" evidence="9">
    <location>
        <begin position="336"/>
        <end position="398"/>
    </location>
</feature>
<evidence type="ECO:0000259" key="8">
    <source>
        <dbReference type="Pfam" id="PF25954"/>
    </source>
</evidence>
<dbReference type="PANTHER" id="PTHR30097">
    <property type="entry name" value="CATION EFFLUX SYSTEM PROTEIN CUSB"/>
    <property type="match status" value="1"/>
</dbReference>
<keyword evidence="3" id="KW-0812">Transmembrane</keyword>
<feature type="domain" description="CusB-like barrel-sandwich hybrid" evidence="7">
    <location>
        <begin position="135"/>
        <end position="246"/>
    </location>
</feature>
<organism evidence="10 11">
    <name type="scientific">Haliscomenobacter hydrossis (strain ATCC 27775 / DSM 1100 / LMG 10767 / O)</name>
    <dbReference type="NCBI Taxonomy" id="760192"/>
    <lineage>
        <taxon>Bacteria</taxon>
        <taxon>Pseudomonadati</taxon>
        <taxon>Bacteroidota</taxon>
        <taxon>Saprospiria</taxon>
        <taxon>Saprospirales</taxon>
        <taxon>Haliscomenobacteraceae</taxon>
        <taxon>Haliscomenobacter</taxon>
    </lineage>
</organism>
<keyword evidence="2" id="KW-0813">Transport</keyword>
<evidence type="ECO:0000259" key="9">
    <source>
        <dbReference type="Pfam" id="PF25975"/>
    </source>
</evidence>
<feature type="domain" description="CusB-like three alpha-helical bundle" evidence="6">
    <location>
        <begin position="165"/>
        <end position="214"/>
    </location>
</feature>
<keyword evidence="3" id="KW-0472">Membrane</keyword>
<accession>F4KWK2</accession>
<protein>
    <submittedName>
        <fullName evidence="10">Efflux transporter, RND family, MFP subunit</fullName>
    </submittedName>
</protein>
<dbReference type="Gene3D" id="6.10.140.730">
    <property type="match status" value="1"/>
</dbReference>
<dbReference type="RefSeq" id="WP_013765882.1">
    <property type="nucleotide sequence ID" value="NC_015510.1"/>
</dbReference>
<dbReference type="HOGENOM" id="CLU_018816_13_1_10"/>
<dbReference type="GO" id="GO:0016020">
    <property type="term" value="C:membrane"/>
    <property type="evidence" value="ECO:0007669"/>
    <property type="project" value="InterPro"/>
</dbReference>
<keyword evidence="11" id="KW-1185">Reference proteome</keyword>
<evidence type="ECO:0000259" key="4">
    <source>
        <dbReference type="Pfam" id="PF11827"/>
    </source>
</evidence>
<evidence type="ECO:0000259" key="7">
    <source>
        <dbReference type="Pfam" id="PF25919"/>
    </source>
</evidence>
<dbReference type="GO" id="GO:0015679">
    <property type="term" value="P:plasma membrane copper ion transport"/>
    <property type="evidence" value="ECO:0007669"/>
    <property type="project" value="TreeGrafter"/>
</dbReference>
<evidence type="ECO:0000256" key="2">
    <source>
        <dbReference type="ARBA" id="ARBA00022448"/>
    </source>
</evidence>
<dbReference type="SUPFAM" id="SSF111369">
    <property type="entry name" value="HlyD-like secretion proteins"/>
    <property type="match status" value="1"/>
</dbReference>
<dbReference type="Pfam" id="PF25869">
    <property type="entry name" value="3HB_CusB"/>
    <property type="match status" value="1"/>
</dbReference>
<dbReference type="InterPro" id="IPR058790">
    <property type="entry name" value="BSH_CusB"/>
</dbReference>
<dbReference type="PANTHER" id="PTHR30097:SF15">
    <property type="entry name" value="CATION EFFLUX SYSTEM PROTEIN CUSB"/>
    <property type="match status" value="1"/>
</dbReference>
<reference key="2">
    <citation type="submission" date="2011-04" db="EMBL/GenBank/DDBJ databases">
        <title>Complete sequence of chromosome of Haliscomenobacter hydrossis DSM 1100.</title>
        <authorList>
            <consortium name="US DOE Joint Genome Institute (JGI-PGF)"/>
            <person name="Lucas S."/>
            <person name="Han J."/>
            <person name="Lapidus A."/>
            <person name="Bruce D."/>
            <person name="Goodwin L."/>
            <person name="Pitluck S."/>
            <person name="Peters L."/>
            <person name="Kyrpides N."/>
            <person name="Mavromatis K."/>
            <person name="Ivanova N."/>
            <person name="Ovchinnikova G."/>
            <person name="Pagani I."/>
            <person name="Daligault H."/>
            <person name="Detter J.C."/>
            <person name="Han C."/>
            <person name="Land M."/>
            <person name="Hauser L."/>
            <person name="Markowitz V."/>
            <person name="Cheng J.-F."/>
            <person name="Hugenholtz P."/>
            <person name="Woyke T."/>
            <person name="Wu D."/>
            <person name="Verbarg S."/>
            <person name="Frueling A."/>
            <person name="Brambilla E."/>
            <person name="Klenk H.-P."/>
            <person name="Eisen J.A."/>
        </authorList>
    </citation>
    <scope>NUCLEOTIDE SEQUENCE</scope>
    <source>
        <strain>DSM 1100</strain>
    </source>
</reference>
<evidence type="ECO:0000256" key="1">
    <source>
        <dbReference type="ARBA" id="ARBA00009477"/>
    </source>
</evidence>
<dbReference type="eggNOG" id="COG0845">
    <property type="taxonomic scope" value="Bacteria"/>
</dbReference>
<name>F4KWK2_HALH1</name>
<evidence type="ECO:0000259" key="5">
    <source>
        <dbReference type="Pfam" id="PF19335"/>
    </source>
</evidence>
<dbReference type="Gene3D" id="2.40.30.170">
    <property type="match status" value="1"/>
</dbReference>
<feature type="domain" description="Heavy metal binding" evidence="5">
    <location>
        <begin position="51"/>
        <end position="76"/>
    </location>
</feature>
<dbReference type="KEGG" id="hhy:Halhy_3487"/>
<dbReference type="InterPro" id="IPR006143">
    <property type="entry name" value="RND_pump_MFP"/>
</dbReference>
<evidence type="ECO:0000256" key="3">
    <source>
        <dbReference type="SAM" id="Phobius"/>
    </source>
</evidence>
<dbReference type="Pfam" id="PF25919">
    <property type="entry name" value="BSH_CusB"/>
    <property type="match status" value="1"/>
</dbReference>
<dbReference type="Pfam" id="PF25954">
    <property type="entry name" value="Beta-barrel_RND_2"/>
    <property type="match status" value="1"/>
</dbReference>
<dbReference type="Proteomes" id="UP000008461">
    <property type="component" value="Chromosome"/>
</dbReference>
<dbReference type="Pfam" id="PF11827">
    <property type="entry name" value="DUF3347"/>
    <property type="match status" value="1"/>
</dbReference>
<dbReference type="NCBIfam" id="TIGR01730">
    <property type="entry name" value="RND_mfp"/>
    <property type="match status" value="1"/>
</dbReference>
<keyword evidence="3" id="KW-1133">Transmembrane helix</keyword>
<dbReference type="Pfam" id="PF19335">
    <property type="entry name" value="HMBD"/>
    <property type="match status" value="1"/>
</dbReference>
<gene>
    <name evidence="10" type="ordered locus">Halhy_3487</name>
</gene>
<comment type="similarity">
    <text evidence="1">Belongs to the membrane fusion protein (MFP) (TC 8.A.1) family.</text>
</comment>
<dbReference type="GO" id="GO:0022857">
    <property type="term" value="F:transmembrane transporter activity"/>
    <property type="evidence" value="ECO:0007669"/>
    <property type="project" value="InterPro"/>
</dbReference>
<evidence type="ECO:0000259" key="6">
    <source>
        <dbReference type="Pfam" id="PF25869"/>
    </source>
</evidence>
<dbReference type="EMBL" id="CP002691">
    <property type="protein sequence ID" value="AEE51342.1"/>
    <property type="molecule type" value="Genomic_DNA"/>
</dbReference>